<dbReference type="EMBL" id="AAVT01000001">
    <property type="protein sequence ID" value="EAW32830.1"/>
    <property type="molecule type" value="Genomic_DNA"/>
</dbReference>
<organism evidence="2 3">
    <name type="scientific">marine gamma proteobacterium HTCC2143</name>
    <dbReference type="NCBI Taxonomy" id="247633"/>
    <lineage>
        <taxon>Bacteria</taxon>
        <taxon>Pseudomonadati</taxon>
        <taxon>Pseudomonadota</taxon>
        <taxon>Gammaproteobacteria</taxon>
        <taxon>Cellvibrionales</taxon>
        <taxon>Spongiibacteraceae</taxon>
        <taxon>BD1-7 clade</taxon>
    </lineage>
</organism>
<evidence type="ECO:0008006" key="4">
    <source>
        <dbReference type="Google" id="ProtNLM"/>
    </source>
</evidence>
<evidence type="ECO:0000313" key="2">
    <source>
        <dbReference type="EMBL" id="EAW32830.1"/>
    </source>
</evidence>
<comment type="caution">
    <text evidence="2">The sequence shown here is derived from an EMBL/GenBank/DDBJ whole genome shotgun (WGS) entry which is preliminary data.</text>
</comment>
<evidence type="ECO:0000313" key="3">
    <source>
        <dbReference type="Proteomes" id="UP000004931"/>
    </source>
</evidence>
<accession>A0Y9M6</accession>
<protein>
    <recommendedName>
        <fullName evidence="4">Multidrug transporter</fullName>
    </recommendedName>
</protein>
<proteinExistence type="predicted"/>
<keyword evidence="3" id="KW-1185">Reference proteome</keyword>
<keyword evidence="1" id="KW-0812">Transmembrane</keyword>
<dbReference type="eggNOG" id="ENOG503322E">
    <property type="taxonomic scope" value="Bacteria"/>
</dbReference>
<keyword evidence="1" id="KW-0472">Membrane</keyword>
<feature type="transmembrane region" description="Helical" evidence="1">
    <location>
        <begin position="51"/>
        <end position="69"/>
    </location>
</feature>
<dbReference type="STRING" id="247633.GP2143_16281"/>
<name>A0Y9M6_9GAMM</name>
<keyword evidence="1" id="KW-1133">Transmembrane helix</keyword>
<dbReference type="Proteomes" id="UP000004931">
    <property type="component" value="Unassembled WGS sequence"/>
</dbReference>
<dbReference type="AlphaFoldDB" id="A0Y9M6"/>
<evidence type="ECO:0000256" key="1">
    <source>
        <dbReference type="SAM" id="Phobius"/>
    </source>
</evidence>
<gene>
    <name evidence="2" type="ORF">GP2143_16281</name>
</gene>
<reference evidence="2 3" key="1">
    <citation type="journal article" date="2010" name="J. Bacteriol.">
        <title>Genome sequence of the oligotrophic marine Gammaproteobacterium HTCC2143, isolated from the Oregon Coast.</title>
        <authorList>
            <person name="Oh H.M."/>
            <person name="Kang I."/>
            <person name="Ferriera S."/>
            <person name="Giovannoni S.J."/>
            <person name="Cho J.C."/>
        </authorList>
    </citation>
    <scope>NUCLEOTIDE SEQUENCE [LARGE SCALE GENOMIC DNA]</scope>
    <source>
        <strain evidence="2 3">HTCC2143</strain>
    </source>
</reference>
<sequence>MIGIRKKLLNKLSRLGMGLSLAALLVVPQMGYSEAISEDPSAMAMTGDLLIARPILLATTVVGSLMYVVSLPLSLAGGNAISAADTLVVGPAKATFMRCLGCTHSGYSKGISSTEE</sequence>